<evidence type="ECO:0000256" key="6">
    <source>
        <dbReference type="SAM" id="SignalP"/>
    </source>
</evidence>
<feature type="signal peptide" evidence="6">
    <location>
        <begin position="1"/>
        <end position="19"/>
    </location>
</feature>
<name>A0AAE3E530_9FIRM</name>
<comment type="caution">
    <text evidence="8">The sequence shown here is derived from an EMBL/GenBank/DDBJ whole genome shotgun (WGS) entry which is preliminary data.</text>
</comment>
<dbReference type="PANTHER" id="PTHR35936">
    <property type="entry name" value="MEMBRANE-BOUND LYTIC MUREIN TRANSGLYCOSYLASE F"/>
    <property type="match status" value="1"/>
</dbReference>
<evidence type="ECO:0000256" key="2">
    <source>
        <dbReference type="ARBA" id="ARBA00010333"/>
    </source>
</evidence>
<dbReference type="PROSITE" id="PS51257">
    <property type="entry name" value="PROKAR_LIPOPROTEIN"/>
    <property type="match status" value="1"/>
</dbReference>
<dbReference type="RefSeq" id="WP_082868607.1">
    <property type="nucleotide sequence ID" value="NZ_JAJEQN010000022.1"/>
</dbReference>
<dbReference type="Proteomes" id="UP001198200">
    <property type="component" value="Unassembled WGS sequence"/>
</dbReference>
<evidence type="ECO:0000256" key="1">
    <source>
        <dbReference type="ARBA" id="ARBA00004196"/>
    </source>
</evidence>
<dbReference type="PANTHER" id="PTHR35936:SF19">
    <property type="entry name" value="AMINO-ACID-BINDING PROTEIN YXEM-RELATED"/>
    <property type="match status" value="1"/>
</dbReference>
<dbReference type="InterPro" id="IPR001638">
    <property type="entry name" value="Solute-binding_3/MltF_N"/>
</dbReference>
<dbReference type="InterPro" id="IPR018313">
    <property type="entry name" value="SBP_3_CS"/>
</dbReference>
<evidence type="ECO:0000256" key="5">
    <source>
        <dbReference type="SAM" id="MobiDB-lite"/>
    </source>
</evidence>
<feature type="domain" description="Solute-binding protein family 3/N-terminal" evidence="7">
    <location>
        <begin position="110"/>
        <end position="331"/>
    </location>
</feature>
<evidence type="ECO:0000259" key="7">
    <source>
        <dbReference type="SMART" id="SM00062"/>
    </source>
</evidence>
<reference evidence="8 9" key="1">
    <citation type="submission" date="2021-10" db="EMBL/GenBank/DDBJ databases">
        <title>Anaerobic single-cell dispensing facilitates the cultivation of human gut bacteria.</title>
        <authorList>
            <person name="Afrizal A."/>
        </authorList>
    </citation>
    <scope>NUCLEOTIDE SEQUENCE [LARGE SCALE GENOMIC DNA]</scope>
    <source>
        <strain evidence="8 9">CLA-AA-H224</strain>
    </source>
</reference>
<dbReference type="Pfam" id="PF00497">
    <property type="entry name" value="SBP_bac_3"/>
    <property type="match status" value="1"/>
</dbReference>
<protein>
    <submittedName>
        <fullName evidence="8">Transporter substrate-binding domain-containing protein</fullName>
    </submittedName>
</protein>
<keyword evidence="3 6" id="KW-0732">Signal</keyword>
<comment type="subcellular location">
    <subcellularLocation>
        <location evidence="1">Cell envelope</location>
    </subcellularLocation>
</comment>
<evidence type="ECO:0000313" key="8">
    <source>
        <dbReference type="EMBL" id="MCC2221848.1"/>
    </source>
</evidence>
<evidence type="ECO:0000256" key="3">
    <source>
        <dbReference type="ARBA" id="ARBA00022729"/>
    </source>
</evidence>
<dbReference type="SUPFAM" id="SSF53850">
    <property type="entry name" value="Periplasmic binding protein-like II"/>
    <property type="match status" value="1"/>
</dbReference>
<feature type="chain" id="PRO_5041920581" evidence="6">
    <location>
        <begin position="20"/>
        <end position="335"/>
    </location>
</feature>
<dbReference type="SMART" id="SM00062">
    <property type="entry name" value="PBPb"/>
    <property type="match status" value="1"/>
</dbReference>
<comment type="similarity">
    <text evidence="2 4">Belongs to the bacterial solute-binding protein 3 family.</text>
</comment>
<accession>A0AAE3E530</accession>
<feature type="region of interest" description="Disordered" evidence="5">
    <location>
        <begin position="25"/>
        <end position="96"/>
    </location>
</feature>
<feature type="compositionally biased region" description="Basic and acidic residues" evidence="5">
    <location>
        <begin position="70"/>
        <end position="81"/>
    </location>
</feature>
<feature type="compositionally biased region" description="Basic and acidic residues" evidence="5">
    <location>
        <begin position="43"/>
        <end position="58"/>
    </location>
</feature>
<evidence type="ECO:0000313" key="9">
    <source>
        <dbReference type="Proteomes" id="UP001198200"/>
    </source>
</evidence>
<gene>
    <name evidence="8" type="ORF">LKD48_09410</name>
</gene>
<dbReference type="AlphaFoldDB" id="A0AAE3E530"/>
<evidence type="ECO:0000256" key="4">
    <source>
        <dbReference type="RuleBase" id="RU003744"/>
    </source>
</evidence>
<dbReference type="EMBL" id="JAJEQN010000022">
    <property type="protein sequence ID" value="MCC2221848.1"/>
    <property type="molecule type" value="Genomic_DNA"/>
</dbReference>
<feature type="compositionally biased region" description="Low complexity" evidence="5">
    <location>
        <begin position="25"/>
        <end position="42"/>
    </location>
</feature>
<keyword evidence="9" id="KW-1185">Reference proteome</keyword>
<proteinExistence type="inferred from homology"/>
<organism evidence="8 9">
    <name type="scientific">Anthropogastromicrobium aceti</name>
    <dbReference type="NCBI Taxonomy" id="2981768"/>
    <lineage>
        <taxon>Bacteria</taxon>
        <taxon>Bacillati</taxon>
        <taxon>Bacillota</taxon>
        <taxon>Clostridia</taxon>
        <taxon>Lachnospirales</taxon>
        <taxon>Lachnospiraceae</taxon>
        <taxon>Anthropogastromicrobium</taxon>
    </lineage>
</organism>
<dbReference type="GO" id="GO:0030313">
    <property type="term" value="C:cell envelope"/>
    <property type="evidence" value="ECO:0007669"/>
    <property type="project" value="UniProtKB-SubCell"/>
</dbReference>
<sequence>MTIKKLIPCTLTAAVIASAALTGCSSKGTSDKSTTAAKTSAQETKETTTKSAETKDTEAGSSEVNTSAEAKSEEESKKAETELGSEEVSTEIGTGESADDLLAQIKERGNIVVAMEGTWAPWTYHDDNNDLVGYDVEVAQNIAEKLGVEVEFVEGEWDGLLAGLETGRYDIMVNGVGVTKERAEKYNFSTPYAYNKTAVIVRGDYDEISSMEDLKGKRTANTITSTYASQAEAYGATVTGVDDLNQTIELLLSKRIDATLNAEVVFNDYKKEHPDSNIKIATYSDQVEEIAIPIRKGDDTVTLLEAVNDALDEMANDGTLTELSEKYFGIDISKK</sequence>
<dbReference type="PROSITE" id="PS01039">
    <property type="entry name" value="SBP_BACTERIAL_3"/>
    <property type="match status" value="1"/>
</dbReference>
<dbReference type="Gene3D" id="3.40.190.10">
    <property type="entry name" value="Periplasmic binding protein-like II"/>
    <property type="match status" value="2"/>
</dbReference>